<dbReference type="Proteomes" id="UP000663879">
    <property type="component" value="Unassembled WGS sequence"/>
</dbReference>
<proteinExistence type="predicted"/>
<dbReference type="EMBL" id="CAJNOC010001075">
    <property type="protein sequence ID" value="CAF0832611.1"/>
    <property type="molecule type" value="Genomic_DNA"/>
</dbReference>
<organism evidence="1 2">
    <name type="scientific">Brachionus calyciflorus</name>
    <dbReference type="NCBI Taxonomy" id="104777"/>
    <lineage>
        <taxon>Eukaryota</taxon>
        <taxon>Metazoa</taxon>
        <taxon>Spiralia</taxon>
        <taxon>Gnathifera</taxon>
        <taxon>Rotifera</taxon>
        <taxon>Eurotatoria</taxon>
        <taxon>Monogononta</taxon>
        <taxon>Pseudotrocha</taxon>
        <taxon>Ploima</taxon>
        <taxon>Brachionidae</taxon>
        <taxon>Brachionus</taxon>
    </lineage>
</organism>
<gene>
    <name evidence="1" type="ORF">OXX778_LOCUS8047</name>
</gene>
<protein>
    <submittedName>
        <fullName evidence="1">Uncharacterized protein</fullName>
    </submittedName>
</protein>
<keyword evidence="2" id="KW-1185">Reference proteome</keyword>
<reference evidence="1" key="1">
    <citation type="submission" date="2021-02" db="EMBL/GenBank/DDBJ databases">
        <authorList>
            <person name="Nowell W R."/>
        </authorList>
    </citation>
    <scope>NUCLEOTIDE SEQUENCE</scope>
    <source>
        <strain evidence="1">Ploen Becks lab</strain>
    </source>
</reference>
<dbReference type="AlphaFoldDB" id="A0A813UQX1"/>
<comment type="caution">
    <text evidence="1">The sequence shown here is derived from an EMBL/GenBank/DDBJ whole genome shotgun (WGS) entry which is preliminary data.</text>
</comment>
<dbReference type="OrthoDB" id="10062329at2759"/>
<name>A0A813UQX1_9BILA</name>
<evidence type="ECO:0000313" key="1">
    <source>
        <dbReference type="EMBL" id="CAF0832611.1"/>
    </source>
</evidence>
<sequence length="73" mass="8408">MFGLVERCPNGRYYIEIVPDRKAETLLRIIYDQSFIICDDEIDNGAKDGSWSEDGEEEIVEVQLSICHKQNLS</sequence>
<accession>A0A813UQX1</accession>
<evidence type="ECO:0000313" key="2">
    <source>
        <dbReference type="Proteomes" id="UP000663879"/>
    </source>
</evidence>